<dbReference type="OrthoDB" id="9182243at2"/>
<dbReference type="HOGENOM" id="CLU_2057146_0_0_5"/>
<accession>B0SYQ6</accession>
<dbReference type="STRING" id="366602.Caul_1257"/>
<evidence type="ECO:0000256" key="1">
    <source>
        <dbReference type="SAM" id="Phobius"/>
    </source>
</evidence>
<sequence>MNAQAHYWREFVRLKRDSIYIGRYQASDERTDRYLNVFSAIASSASIGGWVIWRDHAIVWAVIIAASQVLTAVKPHLPYRTRLKALASLCIDLETLSLVAETTGSRFLEARSTRRKFMR</sequence>
<dbReference type="AlphaFoldDB" id="B0SYQ6"/>
<keyword evidence="1" id="KW-1133">Transmembrane helix</keyword>
<name>B0SYQ6_CAUSK</name>
<gene>
    <name evidence="2" type="ordered locus">Caul_1257</name>
</gene>
<evidence type="ECO:0000313" key="2">
    <source>
        <dbReference type="EMBL" id="ABZ70387.1"/>
    </source>
</evidence>
<feature type="transmembrane region" description="Helical" evidence="1">
    <location>
        <begin position="34"/>
        <end position="52"/>
    </location>
</feature>
<feature type="transmembrane region" description="Helical" evidence="1">
    <location>
        <begin position="58"/>
        <end position="77"/>
    </location>
</feature>
<dbReference type="KEGG" id="cak:Caul_1257"/>
<proteinExistence type="predicted"/>
<protein>
    <submittedName>
        <fullName evidence="2">Uncharacterized protein</fullName>
    </submittedName>
</protein>
<organism evidence="2">
    <name type="scientific">Caulobacter sp. (strain K31)</name>
    <dbReference type="NCBI Taxonomy" id="366602"/>
    <lineage>
        <taxon>Bacteria</taxon>
        <taxon>Pseudomonadati</taxon>
        <taxon>Pseudomonadota</taxon>
        <taxon>Alphaproteobacteria</taxon>
        <taxon>Caulobacterales</taxon>
        <taxon>Caulobacteraceae</taxon>
        <taxon>Caulobacter</taxon>
    </lineage>
</organism>
<dbReference type="EMBL" id="CP000927">
    <property type="protein sequence ID" value="ABZ70387.1"/>
    <property type="molecule type" value="Genomic_DNA"/>
</dbReference>
<reference evidence="2" key="1">
    <citation type="submission" date="2008-01" db="EMBL/GenBank/DDBJ databases">
        <title>Complete sequence of chromosome of Caulobacter sp. K31.</title>
        <authorList>
            <consortium name="US DOE Joint Genome Institute"/>
            <person name="Copeland A."/>
            <person name="Lucas S."/>
            <person name="Lapidus A."/>
            <person name="Barry K."/>
            <person name="Glavina del Rio T."/>
            <person name="Dalin E."/>
            <person name="Tice H."/>
            <person name="Pitluck S."/>
            <person name="Bruce D."/>
            <person name="Goodwin L."/>
            <person name="Thompson L.S."/>
            <person name="Brettin T."/>
            <person name="Detter J.C."/>
            <person name="Han C."/>
            <person name="Schmutz J."/>
            <person name="Larimer F."/>
            <person name="Land M."/>
            <person name="Hauser L."/>
            <person name="Kyrpides N."/>
            <person name="Kim E."/>
            <person name="Stephens C."/>
            <person name="Richardson P."/>
        </authorList>
    </citation>
    <scope>NUCLEOTIDE SEQUENCE [LARGE SCALE GENOMIC DNA]</scope>
    <source>
        <strain evidence="2">K31</strain>
    </source>
</reference>
<dbReference type="eggNOG" id="ENOG5032Z0J">
    <property type="taxonomic scope" value="Bacteria"/>
</dbReference>
<keyword evidence="1" id="KW-0812">Transmembrane</keyword>
<keyword evidence="1" id="KW-0472">Membrane</keyword>